<proteinExistence type="predicted"/>
<keyword evidence="3" id="KW-1185">Reference proteome</keyword>
<sequence>MPICKAILQECKPFFTHQLLTYFFHFAFPYKPHKHVILMQCSSSSRRFTSSSPSLLLHDENERRRFHRRASCNKRRRRRRRRWSREQKATPIRRVAIDRGGDFAAKSLSRALVLSLWPLAASSATSSPSFDLSLAPDPYLRRAINLPDPPAAPSNGILLQLRARHQRNKRRLMAHFGLTPPAPESMPELKVTDVTDEERFMIIEEFRARPLFWKAGSIPHKDVVSRRQHQQDIAARMSRGERTFTEKTVAAVWKNLNDTLRRKTRQRQEELANNEDNPVNWKFWDALQFVTEGKPQENGASASATVLVADSPAENLSTIISSNSLGDSSPQNDEKDTPSPSNSGYAEASNGTCTPATKKRRRPTNGIHTESCPTANFDYGSSFAGMYHDYNTRDVSSSFGEVVADVHRRLVMRGRMAEAANYKKDIADVMHKYDLKMAEY</sequence>
<dbReference type="WBParaSite" id="L893_g13146.t1">
    <property type="protein sequence ID" value="L893_g13146.t1"/>
    <property type="gene ID" value="L893_g13146"/>
</dbReference>
<feature type="region of interest" description="Disordered" evidence="1">
    <location>
        <begin position="319"/>
        <end position="371"/>
    </location>
</feature>
<dbReference type="AlphaFoldDB" id="A0A1I7Y6L3"/>
<dbReference type="PROSITE" id="PS51029">
    <property type="entry name" value="MADF"/>
    <property type="match status" value="1"/>
</dbReference>
<dbReference type="Pfam" id="PF10545">
    <property type="entry name" value="MADF_DNA_bdg"/>
    <property type="match status" value="1"/>
</dbReference>
<feature type="compositionally biased region" description="Polar residues" evidence="1">
    <location>
        <begin position="319"/>
        <end position="331"/>
    </location>
</feature>
<evidence type="ECO:0000313" key="3">
    <source>
        <dbReference type="Proteomes" id="UP000095287"/>
    </source>
</evidence>
<evidence type="ECO:0000256" key="1">
    <source>
        <dbReference type="SAM" id="MobiDB-lite"/>
    </source>
</evidence>
<evidence type="ECO:0000259" key="2">
    <source>
        <dbReference type="PROSITE" id="PS51029"/>
    </source>
</evidence>
<evidence type="ECO:0000313" key="4">
    <source>
        <dbReference type="WBParaSite" id="L893_g13146.t1"/>
    </source>
</evidence>
<protein>
    <submittedName>
        <fullName evidence="4">MADF domain-containing protein</fullName>
    </submittedName>
</protein>
<dbReference type="InterPro" id="IPR006578">
    <property type="entry name" value="MADF-dom"/>
</dbReference>
<dbReference type="Proteomes" id="UP000095287">
    <property type="component" value="Unplaced"/>
</dbReference>
<reference evidence="4" key="1">
    <citation type="submission" date="2016-11" db="UniProtKB">
        <authorList>
            <consortium name="WormBaseParasite"/>
        </authorList>
    </citation>
    <scope>IDENTIFICATION</scope>
</reference>
<feature type="domain" description="MADF" evidence="2">
    <location>
        <begin position="201"/>
        <end position="295"/>
    </location>
</feature>
<accession>A0A1I7Y6L3</accession>
<feature type="compositionally biased region" description="Polar residues" evidence="1">
    <location>
        <begin position="338"/>
        <end position="355"/>
    </location>
</feature>
<organism evidence="3 4">
    <name type="scientific">Steinernema glaseri</name>
    <dbReference type="NCBI Taxonomy" id="37863"/>
    <lineage>
        <taxon>Eukaryota</taxon>
        <taxon>Metazoa</taxon>
        <taxon>Ecdysozoa</taxon>
        <taxon>Nematoda</taxon>
        <taxon>Chromadorea</taxon>
        <taxon>Rhabditida</taxon>
        <taxon>Tylenchina</taxon>
        <taxon>Panagrolaimomorpha</taxon>
        <taxon>Strongyloidoidea</taxon>
        <taxon>Steinernematidae</taxon>
        <taxon>Steinernema</taxon>
    </lineage>
</organism>
<name>A0A1I7Y6L3_9BILA</name>